<reference evidence="1" key="1">
    <citation type="journal article" date="2018" name="BMC Genomics">
        <title>Comparative genomic, transcriptomic, and proteomic reannotation of human herpesvirus 6.</title>
        <authorList>
            <person name="Greninger A.L."/>
            <person name="Knudsen G.M."/>
            <person name="Roychoudhury P."/>
            <person name="Hanson D.J."/>
            <person name="Sedlak R.H."/>
            <person name="Xie H."/>
            <person name="Guan J."/>
            <person name="Nguyen T."/>
            <person name="Peddu V."/>
            <person name="Boeckh M."/>
            <person name="Huang M.L."/>
            <person name="Cook L."/>
            <person name="Depledge D.P."/>
            <person name="Zerr D.M."/>
            <person name="Koelle D.M."/>
            <person name="Gantt S."/>
            <person name="Yoshikawa T."/>
            <person name="Caserta M."/>
            <person name="Hill J.A."/>
            <person name="Jerome K.R."/>
        </authorList>
    </citation>
    <scope>NUCLEOTIDE SEQUENCE</scope>
    <source>
        <strain evidence="4">HP104A5</strain>
        <strain evidence="3">HP15A11</strain>
        <strain evidence="5">HP73F12</strain>
        <strain evidence="1">HP88D9</strain>
        <strain evidence="6">HP94B11</strain>
        <strain evidence="2">JHPT-D12</strain>
        <strain evidence="7">JHPT-G1</strain>
    </source>
</reference>
<evidence type="ECO:0000313" key="3">
    <source>
        <dbReference type="EMBL" id="QFV26187.1"/>
    </source>
</evidence>
<dbReference type="EMBL" id="KY315545">
    <property type="protein sequence ID" value="ARM08674.1"/>
    <property type="molecule type" value="Genomic_DNA"/>
</dbReference>
<evidence type="ECO:0000313" key="5">
    <source>
        <dbReference type="EMBL" id="QFW95486.1"/>
    </source>
</evidence>
<evidence type="ECO:0000313" key="4">
    <source>
        <dbReference type="EMBL" id="QFV49782.1"/>
    </source>
</evidence>
<sequence length="48" mass="5716">MLLTISSPAFLKRCFEVPVCTNMVLQIKKNHINIKKFRKSHLFNYHLL</sequence>
<proteinExistence type="predicted"/>
<dbReference type="EMBL" id="KY274508">
    <property type="protein sequence ID" value="QFV26187.1"/>
    <property type="molecule type" value="Genomic_DNA"/>
</dbReference>
<name>A0A1W6G7I2_9BETA</name>
<protein>
    <submittedName>
        <fullName evidence="1">Uncharacterized protein</fullName>
    </submittedName>
</protein>
<organism evidence="1">
    <name type="scientific">Human betaherpesvirus 6</name>
    <dbReference type="NCBI Taxonomy" id="10368"/>
    <lineage>
        <taxon>Viruses</taxon>
        <taxon>Duplodnaviria</taxon>
        <taxon>Heunggongvirae</taxon>
        <taxon>Peploviricota</taxon>
        <taxon>Herviviricetes</taxon>
        <taxon>Herpesvirales</taxon>
        <taxon>Orthoherpesviridae</taxon>
        <taxon>Betaherpesvirinae</taxon>
        <taxon>Roseolovirus</taxon>
    </lineage>
</organism>
<dbReference type="EMBL" id="KY315555">
    <property type="protein sequence ID" value="ARM09883.1"/>
    <property type="molecule type" value="Genomic_DNA"/>
</dbReference>
<accession>A0A1W6G7I2</accession>
<evidence type="ECO:0000313" key="2">
    <source>
        <dbReference type="EMBL" id="ARM09883.1"/>
    </source>
</evidence>
<evidence type="ECO:0000313" key="6">
    <source>
        <dbReference type="EMBL" id="QFX28729.1"/>
    </source>
</evidence>
<evidence type="ECO:0000313" key="7">
    <source>
        <dbReference type="EMBL" id="QFX63826.1"/>
    </source>
</evidence>
<dbReference type="EMBL" id="KY315558">
    <property type="protein sequence ID" value="QFX63826.1"/>
    <property type="molecule type" value="Genomic_DNA"/>
</dbReference>
<dbReference type="EMBL" id="KY290185">
    <property type="protein sequence ID" value="QFV49782.1"/>
    <property type="molecule type" value="Genomic_DNA"/>
</dbReference>
<dbReference type="EMBL" id="KY315549">
    <property type="protein sequence ID" value="QFX28729.1"/>
    <property type="molecule type" value="Genomic_DNA"/>
</dbReference>
<dbReference type="EMBL" id="KY315540">
    <property type="protein sequence ID" value="QFW95486.1"/>
    <property type="molecule type" value="Genomic_DNA"/>
</dbReference>
<evidence type="ECO:0000313" key="1">
    <source>
        <dbReference type="EMBL" id="ARM08674.1"/>
    </source>
</evidence>